<dbReference type="Proteomes" id="UP001596540">
    <property type="component" value="Unassembled WGS sequence"/>
</dbReference>
<dbReference type="EMBL" id="JBHTBH010000005">
    <property type="protein sequence ID" value="MFC7328458.1"/>
    <property type="molecule type" value="Genomic_DNA"/>
</dbReference>
<keyword evidence="3" id="KW-1185">Reference proteome</keyword>
<comment type="caution">
    <text evidence="2">The sequence shown here is derived from an EMBL/GenBank/DDBJ whole genome shotgun (WGS) entry which is preliminary data.</text>
</comment>
<evidence type="ECO:0000256" key="1">
    <source>
        <dbReference type="SAM" id="SignalP"/>
    </source>
</evidence>
<proteinExistence type="predicted"/>
<evidence type="ECO:0000313" key="2">
    <source>
        <dbReference type="EMBL" id="MFC7328458.1"/>
    </source>
</evidence>
<dbReference type="RefSeq" id="WP_379871117.1">
    <property type="nucleotide sequence ID" value="NZ_JBHTBH010000005.1"/>
</dbReference>
<feature type="signal peptide" evidence="1">
    <location>
        <begin position="1"/>
        <end position="30"/>
    </location>
</feature>
<evidence type="ECO:0008006" key="4">
    <source>
        <dbReference type="Google" id="ProtNLM"/>
    </source>
</evidence>
<evidence type="ECO:0000313" key="3">
    <source>
        <dbReference type="Proteomes" id="UP001596540"/>
    </source>
</evidence>
<sequence length="86" mass="8870">MSTCTRVAATAATAAALLGGGIAVAGPATAAQWDGPVSAYTNVGNPAIGYQTCETTGQIGVHNGAYQAYRCDFDGWFTTYLYVIWA</sequence>
<name>A0ABW2KEU9_9ACTN</name>
<protein>
    <recommendedName>
        <fullName evidence="4">Secreted protein</fullName>
    </recommendedName>
</protein>
<feature type="chain" id="PRO_5045378770" description="Secreted protein" evidence="1">
    <location>
        <begin position="31"/>
        <end position="86"/>
    </location>
</feature>
<accession>A0ABW2KEU9</accession>
<reference evidence="3" key="1">
    <citation type="journal article" date="2019" name="Int. J. Syst. Evol. Microbiol.">
        <title>The Global Catalogue of Microorganisms (GCM) 10K type strain sequencing project: providing services to taxonomists for standard genome sequencing and annotation.</title>
        <authorList>
            <consortium name="The Broad Institute Genomics Platform"/>
            <consortium name="The Broad Institute Genome Sequencing Center for Infectious Disease"/>
            <person name="Wu L."/>
            <person name="Ma J."/>
        </authorList>
    </citation>
    <scope>NUCLEOTIDE SEQUENCE [LARGE SCALE GENOMIC DNA]</scope>
    <source>
        <strain evidence="3">CGMCC 4.7382</strain>
    </source>
</reference>
<keyword evidence="1" id="KW-0732">Signal</keyword>
<organism evidence="2 3">
    <name type="scientific">Marinactinospora rubrisoli</name>
    <dbReference type="NCBI Taxonomy" id="2715399"/>
    <lineage>
        <taxon>Bacteria</taxon>
        <taxon>Bacillati</taxon>
        <taxon>Actinomycetota</taxon>
        <taxon>Actinomycetes</taxon>
        <taxon>Streptosporangiales</taxon>
        <taxon>Nocardiopsidaceae</taxon>
        <taxon>Marinactinospora</taxon>
    </lineage>
</organism>
<gene>
    <name evidence="2" type="ORF">ACFQRF_11960</name>
</gene>